<protein>
    <recommendedName>
        <fullName evidence="1">SET domain-containing protein</fullName>
    </recommendedName>
</protein>
<organism evidence="2">
    <name type="scientific">Trypanosoma vivax (strain Y486)</name>
    <dbReference type="NCBI Taxonomy" id="1055687"/>
    <lineage>
        <taxon>Eukaryota</taxon>
        <taxon>Discoba</taxon>
        <taxon>Euglenozoa</taxon>
        <taxon>Kinetoplastea</taxon>
        <taxon>Metakinetoplastina</taxon>
        <taxon>Trypanosomatida</taxon>
        <taxon>Trypanosomatidae</taxon>
        <taxon>Trypanosoma</taxon>
        <taxon>Duttonella</taxon>
    </lineage>
</organism>
<evidence type="ECO:0000313" key="2">
    <source>
        <dbReference type="EMBL" id="CCC48089.1"/>
    </source>
</evidence>
<dbReference type="VEuPathDB" id="TriTrypDB:TvY486_0502910"/>
<name>G0TVX3_TRYVY</name>
<dbReference type="InterPro" id="IPR046341">
    <property type="entry name" value="SET_dom_sf"/>
</dbReference>
<dbReference type="PANTHER" id="PTHR13271:SF137">
    <property type="entry name" value="SET DOMAIN-CONTAINING PROTEIN"/>
    <property type="match status" value="1"/>
</dbReference>
<dbReference type="Pfam" id="PF00856">
    <property type="entry name" value="SET"/>
    <property type="match status" value="1"/>
</dbReference>
<dbReference type="CDD" id="cd10527">
    <property type="entry name" value="SET_LSMT"/>
    <property type="match status" value="1"/>
</dbReference>
<gene>
    <name evidence="2" type="ORF">TVY486_0502910</name>
</gene>
<dbReference type="EMBL" id="HE573021">
    <property type="protein sequence ID" value="CCC48089.1"/>
    <property type="molecule type" value="Genomic_DNA"/>
</dbReference>
<feature type="domain" description="SET" evidence="1">
    <location>
        <begin position="22"/>
        <end position="330"/>
    </location>
</feature>
<dbReference type="InterPro" id="IPR001214">
    <property type="entry name" value="SET_dom"/>
</dbReference>
<dbReference type="GO" id="GO:0016279">
    <property type="term" value="F:protein-lysine N-methyltransferase activity"/>
    <property type="evidence" value="ECO:0007669"/>
    <property type="project" value="TreeGrafter"/>
</dbReference>
<proteinExistence type="predicted"/>
<accession>G0TVX3</accession>
<reference evidence="2" key="1">
    <citation type="journal article" date="2012" name="Proc. Natl. Acad. Sci. U.S.A.">
        <title>Antigenic diversity is generated by distinct evolutionary mechanisms in African trypanosome species.</title>
        <authorList>
            <person name="Jackson A.P."/>
            <person name="Berry A."/>
            <person name="Aslett M."/>
            <person name="Allison H.C."/>
            <person name="Burton P."/>
            <person name="Vavrova-Anderson J."/>
            <person name="Brown R."/>
            <person name="Browne H."/>
            <person name="Corton N."/>
            <person name="Hauser H."/>
            <person name="Gamble J."/>
            <person name="Gilderthorp R."/>
            <person name="Marcello L."/>
            <person name="McQuillan J."/>
            <person name="Otto T.D."/>
            <person name="Quail M.A."/>
            <person name="Sanders M.J."/>
            <person name="van Tonder A."/>
            <person name="Ginger M.L."/>
            <person name="Field M.C."/>
            <person name="Barry J.D."/>
            <person name="Hertz-Fowler C."/>
            <person name="Berriman M."/>
        </authorList>
    </citation>
    <scope>NUCLEOTIDE SEQUENCE</scope>
    <source>
        <strain evidence="2">Y486</strain>
    </source>
</reference>
<dbReference type="AlphaFoldDB" id="G0TVX3"/>
<dbReference type="Gene3D" id="3.90.1410.10">
    <property type="entry name" value="set domain protein methyltransferase, domain 1"/>
    <property type="match status" value="1"/>
</dbReference>
<dbReference type="InterPro" id="IPR050600">
    <property type="entry name" value="SETD3_SETD6_MTase"/>
</dbReference>
<evidence type="ECO:0000259" key="1">
    <source>
        <dbReference type="PROSITE" id="PS50280"/>
    </source>
</evidence>
<dbReference type="PROSITE" id="PS50280">
    <property type="entry name" value="SET"/>
    <property type="match status" value="1"/>
</dbReference>
<sequence length="587" mass="67005">MRIQQENILRNHLREEGAFFNNGLSVMSLSEMGGGYGIVATQDLSADEILVSIPHDTMITTQKARSYISAWEYEHCSTRLLEKTPLDHKGVTNALNLIEQQIADTLTPSETIVCFLLIAGILAGRFDTSTTCLPSGQISKGHILVGGNLRDDRMCSLFSHHKWIAMWLLSLPAHYDNLLELKPHIKVYKDGDSTDPVDTYEYVSSEEYLQQFLHFSRHRKKVILEQENVKRKFDHCLSVLSVLRFLLRFDDENKLSRFSSLEKFVWAYNTLMSRGFSYHTEVWVLMPWVDYFNHSSVNNATMRYDSCRRSYVFESRLAISKGEQIWLQYGSYNDIELLLWYGFTQVPLLLPNFSCSNNREERISMMHLLFGGHIGEEKKNCTDLVNVNTLQLANTAIGYCFSPLAEEDGSYPISSAGETWLELLISCYKKVADSFDFKAYGETNIAFMPAIRAADVLIKLFYINSCVSLPPHLMCENCRIDINCPSESMSRLLRFVSRITRKSQPQHSLSPVSVLRGICWSELICNCINMEKSENINILSWIFTEDNFPASTCAVGRMATRASRDASLLLYFLAVEATENEIAVYLS</sequence>
<dbReference type="PANTHER" id="PTHR13271">
    <property type="entry name" value="UNCHARACTERIZED PUTATIVE METHYLTRANSFERASE"/>
    <property type="match status" value="1"/>
</dbReference>
<dbReference type="SUPFAM" id="SSF82199">
    <property type="entry name" value="SET domain"/>
    <property type="match status" value="2"/>
</dbReference>